<organism evidence="2">
    <name type="scientific">Amphimedon queenslandica</name>
    <name type="common">Sponge</name>
    <dbReference type="NCBI Taxonomy" id="400682"/>
    <lineage>
        <taxon>Eukaryota</taxon>
        <taxon>Metazoa</taxon>
        <taxon>Porifera</taxon>
        <taxon>Demospongiae</taxon>
        <taxon>Heteroscleromorpha</taxon>
        <taxon>Haplosclerida</taxon>
        <taxon>Niphatidae</taxon>
        <taxon>Amphimedon</taxon>
    </lineage>
</organism>
<dbReference type="InParanoid" id="A0A1X7TQI7"/>
<protein>
    <submittedName>
        <fullName evidence="2">Uncharacterized protein</fullName>
    </submittedName>
</protein>
<dbReference type="AlphaFoldDB" id="A0A1X7TQI7"/>
<reference evidence="2" key="1">
    <citation type="submission" date="2017-05" db="UniProtKB">
        <authorList>
            <consortium name="EnsemblMetazoa"/>
        </authorList>
    </citation>
    <scope>IDENTIFICATION</scope>
</reference>
<evidence type="ECO:0000256" key="1">
    <source>
        <dbReference type="SAM" id="MobiDB-lite"/>
    </source>
</evidence>
<proteinExistence type="predicted"/>
<dbReference type="EnsemblMetazoa" id="Aqu2.1.17214_001">
    <property type="protein sequence ID" value="Aqu2.1.17214_001"/>
    <property type="gene ID" value="Aqu2.1.17214"/>
</dbReference>
<feature type="compositionally biased region" description="Polar residues" evidence="1">
    <location>
        <begin position="63"/>
        <end position="80"/>
    </location>
</feature>
<feature type="region of interest" description="Disordered" evidence="1">
    <location>
        <begin position="58"/>
        <end position="105"/>
    </location>
</feature>
<name>A0A1X7TQI7_AMPQE</name>
<accession>A0A1X7TQI7</accession>
<evidence type="ECO:0000313" key="2">
    <source>
        <dbReference type="EnsemblMetazoa" id="Aqu2.1.17214_001"/>
    </source>
</evidence>
<sequence length="105" mass="11727">MWFWDLILDGDQLIAVWCLYGLIMAKNLRQRMFRVCGDLLEVVDILELSTSSLFYRQNRPHITPSNSGSTSTLPSLLNHSSAKRPMEGTLDHVGGAGGLRPPADR</sequence>